<dbReference type="Pfam" id="PF02321">
    <property type="entry name" value="OEP"/>
    <property type="match status" value="1"/>
</dbReference>
<evidence type="ECO:0000256" key="5">
    <source>
        <dbReference type="ARBA" id="ARBA00022692"/>
    </source>
</evidence>
<dbReference type="SUPFAM" id="SSF56954">
    <property type="entry name" value="Outer membrane efflux proteins (OEP)"/>
    <property type="match status" value="1"/>
</dbReference>
<dbReference type="GO" id="GO:0015562">
    <property type="term" value="F:efflux transmembrane transporter activity"/>
    <property type="evidence" value="ECO:0007669"/>
    <property type="project" value="InterPro"/>
</dbReference>
<protein>
    <submittedName>
        <fullName evidence="8">Outer membrane efflux protein</fullName>
    </submittedName>
</protein>
<evidence type="ECO:0000256" key="1">
    <source>
        <dbReference type="ARBA" id="ARBA00004442"/>
    </source>
</evidence>
<accession>A0A811GBR3</accession>
<evidence type="ECO:0000256" key="3">
    <source>
        <dbReference type="ARBA" id="ARBA00022448"/>
    </source>
</evidence>
<evidence type="ECO:0000256" key="4">
    <source>
        <dbReference type="ARBA" id="ARBA00022452"/>
    </source>
</evidence>
<dbReference type="Gene3D" id="1.20.1600.10">
    <property type="entry name" value="Outer membrane efflux proteins (OEP)"/>
    <property type="match status" value="1"/>
</dbReference>
<comment type="caution">
    <text evidence="8">The sequence shown here is derived from an EMBL/GenBank/DDBJ whole genome shotgun (WGS) entry which is preliminary data.</text>
</comment>
<dbReference type="PANTHER" id="PTHR30026:SF5">
    <property type="entry name" value="ABC-TYPE EFFLUX SYSTEM SECRETIN COMPONENT"/>
    <property type="match status" value="1"/>
</dbReference>
<organism evidence="8 9">
    <name type="scientific">Acinetobacter bouvetii</name>
    <dbReference type="NCBI Taxonomy" id="202951"/>
    <lineage>
        <taxon>Bacteria</taxon>
        <taxon>Pseudomonadati</taxon>
        <taxon>Pseudomonadota</taxon>
        <taxon>Gammaproteobacteria</taxon>
        <taxon>Moraxellales</taxon>
        <taxon>Moraxellaceae</taxon>
        <taxon>Acinetobacter</taxon>
    </lineage>
</organism>
<dbReference type="EMBL" id="CADDTS010000029">
    <property type="protein sequence ID" value="CAB1215374.1"/>
    <property type="molecule type" value="Genomic_DNA"/>
</dbReference>
<dbReference type="GO" id="GO:0009279">
    <property type="term" value="C:cell outer membrane"/>
    <property type="evidence" value="ECO:0007669"/>
    <property type="project" value="UniProtKB-SubCell"/>
</dbReference>
<evidence type="ECO:0000313" key="9">
    <source>
        <dbReference type="Proteomes" id="UP000489961"/>
    </source>
</evidence>
<dbReference type="InterPro" id="IPR051906">
    <property type="entry name" value="TolC-like"/>
</dbReference>
<dbReference type="Proteomes" id="UP000489961">
    <property type="component" value="Unassembled WGS sequence"/>
</dbReference>
<evidence type="ECO:0000313" key="8">
    <source>
        <dbReference type="EMBL" id="CAB1215374.1"/>
    </source>
</evidence>
<evidence type="ECO:0000256" key="6">
    <source>
        <dbReference type="ARBA" id="ARBA00023136"/>
    </source>
</evidence>
<dbReference type="GO" id="GO:1990281">
    <property type="term" value="C:efflux pump complex"/>
    <property type="evidence" value="ECO:0007669"/>
    <property type="project" value="TreeGrafter"/>
</dbReference>
<evidence type="ECO:0000256" key="7">
    <source>
        <dbReference type="ARBA" id="ARBA00023237"/>
    </source>
</evidence>
<keyword evidence="3" id="KW-0813">Transport</keyword>
<gene>
    <name evidence="8" type="ORF">SFB21_1708</name>
</gene>
<keyword evidence="5" id="KW-0812">Transmembrane</keyword>
<sequence length="510" mass="56624">MLQCSSGLCRSKQKSKTNKKVNGAQNGTIFNVSILFSSILFSSTCFAQSISFQQAEQNILKNSYSTQASQALQQASKLEAESVKGLGLPRVDLNVRAYAFNNELDVPLGALKNNLEQTLSNGVNSQIDQWQAANPNLSGLADPLQNGLNQTIHNGVGLIPDSSQVDLDDQVIRPSVSLLMPLYTGGLTSSAKEIANINAERSQLSNQQQQDTQRFELIQAYFNAQLQKQLLASSQYNLKAMQSHYRNALKLEQQGFISKGQRMQFEVAQNNAERSFQNTDASYRASLFQLNNLLQSSQITDLSTPLFVNSNQTQSLNALLKSFPDQSTLIRKMQMDTQLANANVKAQSAAKKPSVFAFGEYTLDDKQNWIVGVAARYNLFSGIDHNKSVQAAELQRYASELMTARTKQEIENLIYKSYSEVTTAQQSDQLLQQNLKAAQENLRIQTLSFKEDMGTANQVIDAQNTLSGLKAEMALNAYKYVMSLATLLQSHGSIDQFQSYLAQPNTHYIR</sequence>
<keyword evidence="7" id="KW-0998">Cell outer membrane</keyword>
<keyword evidence="6" id="KW-0472">Membrane</keyword>
<reference evidence="8 9" key="1">
    <citation type="submission" date="2020-02" db="EMBL/GenBank/DDBJ databases">
        <authorList>
            <person name="Chaudhuri R."/>
        </authorList>
    </citation>
    <scope>NUCLEOTIDE SEQUENCE [LARGE SCALE GENOMIC DNA]</scope>
    <source>
        <strain evidence="8">SFB21</strain>
    </source>
</reference>
<dbReference type="InterPro" id="IPR003423">
    <property type="entry name" value="OMP_efflux"/>
</dbReference>
<dbReference type="PANTHER" id="PTHR30026">
    <property type="entry name" value="OUTER MEMBRANE PROTEIN TOLC"/>
    <property type="match status" value="1"/>
</dbReference>
<dbReference type="GO" id="GO:0015288">
    <property type="term" value="F:porin activity"/>
    <property type="evidence" value="ECO:0007669"/>
    <property type="project" value="TreeGrafter"/>
</dbReference>
<proteinExistence type="inferred from homology"/>
<comment type="similarity">
    <text evidence="2">Belongs to the outer membrane factor (OMF) (TC 1.B.17) family.</text>
</comment>
<name>A0A811GBR3_9GAMM</name>
<evidence type="ECO:0000256" key="2">
    <source>
        <dbReference type="ARBA" id="ARBA00007613"/>
    </source>
</evidence>
<comment type="subcellular location">
    <subcellularLocation>
        <location evidence="1">Cell outer membrane</location>
    </subcellularLocation>
</comment>
<keyword evidence="4" id="KW-1134">Transmembrane beta strand</keyword>
<dbReference type="RefSeq" id="WP_174559612.1">
    <property type="nucleotide sequence ID" value="NZ_CADDTS010000029.1"/>
</dbReference>
<dbReference type="AlphaFoldDB" id="A0A811GBR3"/>